<proteinExistence type="predicted"/>
<evidence type="ECO:0000313" key="1">
    <source>
        <dbReference type="EMBL" id="CAB4138228.1"/>
    </source>
</evidence>
<sequence length="54" mass="6363">MTIAQLRMTIEQMSVSELQTEHDQYQGLVSKGVRDEIMITLLEEELYNRLMFAE</sequence>
<accession>A0A6J5LUW1</accession>
<dbReference type="EMBL" id="LR796341">
    <property type="protein sequence ID" value="CAB4138228.1"/>
    <property type="molecule type" value="Genomic_DNA"/>
</dbReference>
<organism evidence="1">
    <name type="scientific">uncultured Caudovirales phage</name>
    <dbReference type="NCBI Taxonomy" id="2100421"/>
    <lineage>
        <taxon>Viruses</taxon>
        <taxon>Duplodnaviria</taxon>
        <taxon>Heunggongvirae</taxon>
        <taxon>Uroviricota</taxon>
        <taxon>Caudoviricetes</taxon>
        <taxon>Peduoviridae</taxon>
        <taxon>Maltschvirus</taxon>
        <taxon>Maltschvirus maltsch</taxon>
    </lineage>
</organism>
<name>A0A6J5LUW1_9CAUD</name>
<protein>
    <submittedName>
        <fullName evidence="1">Uncharacterized protein</fullName>
    </submittedName>
</protein>
<reference evidence="1" key="1">
    <citation type="submission" date="2020-04" db="EMBL/GenBank/DDBJ databases">
        <authorList>
            <person name="Chiriac C."/>
            <person name="Salcher M."/>
            <person name="Ghai R."/>
            <person name="Kavagutti S V."/>
        </authorList>
    </citation>
    <scope>NUCLEOTIDE SEQUENCE</scope>
</reference>
<gene>
    <name evidence="1" type="ORF">UFOVP328_421</name>
</gene>